<dbReference type="SUPFAM" id="SSF52047">
    <property type="entry name" value="RNI-like"/>
    <property type="match status" value="1"/>
</dbReference>
<dbReference type="InterPro" id="IPR032675">
    <property type="entry name" value="LRR_dom_sf"/>
</dbReference>
<keyword evidence="2" id="KW-1185">Reference proteome</keyword>
<dbReference type="EMBL" id="JBBXMP010000009">
    <property type="protein sequence ID" value="KAL0070046.1"/>
    <property type="molecule type" value="Genomic_DNA"/>
</dbReference>
<organism evidence="1 2">
    <name type="scientific">Marasmius tenuissimus</name>
    <dbReference type="NCBI Taxonomy" id="585030"/>
    <lineage>
        <taxon>Eukaryota</taxon>
        <taxon>Fungi</taxon>
        <taxon>Dikarya</taxon>
        <taxon>Basidiomycota</taxon>
        <taxon>Agaricomycotina</taxon>
        <taxon>Agaricomycetes</taxon>
        <taxon>Agaricomycetidae</taxon>
        <taxon>Agaricales</taxon>
        <taxon>Marasmiineae</taxon>
        <taxon>Marasmiaceae</taxon>
        <taxon>Marasmius</taxon>
    </lineage>
</organism>
<reference evidence="1 2" key="1">
    <citation type="submission" date="2024-05" db="EMBL/GenBank/DDBJ databases">
        <title>A draft genome resource for the thread blight pathogen Marasmius tenuissimus strain MS-2.</title>
        <authorList>
            <person name="Yulfo-Soto G.E."/>
            <person name="Baruah I.K."/>
            <person name="Amoako-Attah I."/>
            <person name="Bukari Y."/>
            <person name="Meinhardt L.W."/>
            <person name="Bailey B.A."/>
            <person name="Cohen S.P."/>
        </authorList>
    </citation>
    <scope>NUCLEOTIDE SEQUENCE [LARGE SCALE GENOMIC DNA]</scope>
    <source>
        <strain evidence="1 2">MS-2</strain>
    </source>
</reference>
<dbReference type="Gene3D" id="3.80.10.10">
    <property type="entry name" value="Ribonuclease Inhibitor"/>
    <property type="match status" value="1"/>
</dbReference>
<comment type="caution">
    <text evidence="1">The sequence shown here is derived from an EMBL/GenBank/DDBJ whole genome shotgun (WGS) entry which is preliminary data.</text>
</comment>
<proteinExistence type="predicted"/>
<evidence type="ECO:0000313" key="2">
    <source>
        <dbReference type="Proteomes" id="UP001437256"/>
    </source>
</evidence>
<protein>
    <submittedName>
        <fullName evidence="1">Uncharacterized protein</fullName>
    </submittedName>
</protein>
<evidence type="ECO:0000313" key="1">
    <source>
        <dbReference type="EMBL" id="KAL0070046.1"/>
    </source>
</evidence>
<accession>A0ABR3A815</accession>
<name>A0ABR3A815_9AGAR</name>
<sequence length="448" mass="50012">MADNTVSPPTSPREDNNESNHYSKLMDLLVGYSRRWKCLSLGFGVKPSHQRALEHLVADNVPLLQTVHTGDSSLFTDFHTFFHGIPPPNVLPQVPEPSPAPAANFLCKLSSLRSLHLYQGSISSLGISLDWARLTELSFDFQPMTFDSSPSAITVLQRIAQTCRSLIILTFRSYLSPGGSLIDPVVWSTLRELRLILDGPFGDYSSHGQDPDHIGPFPFLPHVKDIYSSIITPQLRRLTLQLGKRHSGGPAVDSDLPFHTLIKGAPRLTHLQIIGYHILVAEVFSRCLLAAPSLTTLKLQPERSPSRRREFMGRRRSDQVVVPPADWVSELLLSLNELESCPQLEVLDCGRCRPEDVTSFLEFVQANSRMSRMKQLRADMGDLWGQQVQKMTSPSLLETLRSLQAIHGISVDLQWREVEPSPASGWKLNPYYGLPGPTASPWEGASDW</sequence>
<dbReference type="Proteomes" id="UP001437256">
    <property type="component" value="Unassembled WGS sequence"/>
</dbReference>
<gene>
    <name evidence="1" type="ORF">AAF712_002943</name>
</gene>